<accession>A0A871RB61</accession>
<evidence type="ECO:0000313" key="4">
    <source>
        <dbReference type="Proteomes" id="UP000663131"/>
    </source>
</evidence>
<feature type="compositionally biased region" description="Basic and acidic residues" evidence="1">
    <location>
        <begin position="361"/>
        <end position="374"/>
    </location>
</feature>
<dbReference type="Gene3D" id="2.60.40.4370">
    <property type="match status" value="1"/>
</dbReference>
<dbReference type="Pfam" id="PF10419">
    <property type="entry name" value="TFIIIC_sub6"/>
    <property type="match status" value="1"/>
</dbReference>
<dbReference type="OrthoDB" id="414418at2759"/>
<protein>
    <recommendedName>
        <fullName evidence="2">Transcription factor TFIIIC triple barrel domain-containing protein</fullName>
    </recommendedName>
</protein>
<dbReference type="InterPro" id="IPR013078">
    <property type="entry name" value="His_Pase_superF_clade-1"/>
</dbReference>
<name>A0A871RB61_DEKBR</name>
<dbReference type="Proteomes" id="UP000663131">
    <property type="component" value="Chromosome 7"/>
</dbReference>
<dbReference type="RefSeq" id="XP_041136805.1">
    <property type="nucleotide sequence ID" value="XM_041283453.1"/>
</dbReference>
<gene>
    <name evidence="3" type="ORF">BRETT_004966</name>
</gene>
<evidence type="ECO:0000313" key="3">
    <source>
        <dbReference type="EMBL" id="QOU20312.1"/>
    </source>
</evidence>
<feature type="compositionally biased region" description="Basic and acidic residues" evidence="1">
    <location>
        <begin position="530"/>
        <end position="553"/>
    </location>
</feature>
<feature type="compositionally biased region" description="Acidic residues" evidence="1">
    <location>
        <begin position="375"/>
        <end position="397"/>
    </location>
</feature>
<dbReference type="KEGG" id="bbrx:BRETT_004966"/>
<sequence length="594" mass="66434">MTVKTIYIIRHGYRSNWLPENEQLPILTGVDSDPQLAPHGVEQAKQLAGFISKELSPKPQLIFSSPMYRCVQTVNPTAEALGLDIFIEFGIGEWFKRNRGQIPKPLEASNMKKYFSRVSESWNSHTMTPSQEGETEEEIFNRCAAFWPKFIPKVEQQFPNAECILLLGHAASKITLGMTLMGYKNNRDYLKEEDNGDGKTTRIQAGTCSLDQYKLDENTGKWHLKINGKTSYLQNGTEMNWDYGTSKFVAGSDEDIAYRRKLAEQAKRAESLVDGIPAESGTNYKNGEGQTGIEKDEDALNEHVGIEKNEDALNEHVGIEKNEDALNEHVGIGGGTSLNTENSDKTTQGEEKGEEEEKEEEKDNGKEEKDNEKEEEKEEKEEKEEEDDKGKEEEDEEYKSVYVSFAFPPNVNELEQTAETNTNAPKTATANDTNVELEDLKANLQDNEATSLEKIQISGLSKKKPLVQMHNNLYMGEWSKLVGTELVFNENGKFVTKVDSHLVLRSGKLANYKMEKESLMKRALELAKKVKDKGDKGEIDGKGETEDKGETDVKGQANVKGDNGAATNENGSKAETVPKDAKGEDEEGDVNMED</sequence>
<evidence type="ECO:0000259" key="2">
    <source>
        <dbReference type="Pfam" id="PF10419"/>
    </source>
</evidence>
<proteinExistence type="predicted"/>
<dbReference type="FunFam" id="3.40.50.1240:FF:000034">
    <property type="entry name" value="Transcription factor TFIIIC subunit"/>
    <property type="match status" value="1"/>
</dbReference>
<reference evidence="3" key="1">
    <citation type="submission" date="2020-10" db="EMBL/GenBank/DDBJ databases">
        <authorList>
            <person name="Palmer J.M."/>
        </authorList>
    </citation>
    <scope>NUCLEOTIDE SEQUENCE</scope>
    <source>
        <strain evidence="3">UCD 2041</strain>
    </source>
</reference>
<dbReference type="EMBL" id="CP063135">
    <property type="protein sequence ID" value="QOU20312.1"/>
    <property type="molecule type" value="Genomic_DNA"/>
</dbReference>
<feature type="compositionally biased region" description="Acidic residues" evidence="1">
    <location>
        <begin position="583"/>
        <end position="594"/>
    </location>
</feature>
<dbReference type="GO" id="GO:0016791">
    <property type="term" value="F:phosphatase activity"/>
    <property type="evidence" value="ECO:0007669"/>
    <property type="project" value="UniProtKB-ARBA"/>
</dbReference>
<dbReference type="SUPFAM" id="SSF53254">
    <property type="entry name" value="Phosphoglycerate mutase-like"/>
    <property type="match status" value="1"/>
</dbReference>
<dbReference type="GeneID" id="64576889"/>
<dbReference type="InterPro" id="IPR051710">
    <property type="entry name" value="Phosphatase_SH3-domain"/>
</dbReference>
<dbReference type="SMART" id="SM00855">
    <property type="entry name" value="PGAM"/>
    <property type="match status" value="1"/>
</dbReference>
<dbReference type="Gene3D" id="3.40.50.1240">
    <property type="entry name" value="Phosphoglycerate mutase-like"/>
    <property type="match status" value="1"/>
</dbReference>
<feature type="region of interest" description="Disordered" evidence="1">
    <location>
        <begin position="328"/>
        <end position="398"/>
    </location>
</feature>
<feature type="domain" description="Transcription factor TFIIIC triple barrel" evidence="2">
    <location>
        <begin position="417"/>
        <end position="493"/>
    </location>
</feature>
<dbReference type="AlphaFoldDB" id="A0A871RB61"/>
<feature type="compositionally biased region" description="Basic and acidic residues" evidence="1">
    <location>
        <begin position="342"/>
        <end position="351"/>
    </location>
</feature>
<dbReference type="PANTHER" id="PTHR16469">
    <property type="entry name" value="UBIQUITIN-ASSOCIATED AND SH3 DOMAIN-CONTAINING BA-RELATED"/>
    <property type="match status" value="1"/>
</dbReference>
<dbReference type="Pfam" id="PF00300">
    <property type="entry name" value="His_Phos_1"/>
    <property type="match status" value="1"/>
</dbReference>
<organism evidence="3 4">
    <name type="scientific">Dekkera bruxellensis</name>
    <name type="common">Brettanomyces custersii</name>
    <dbReference type="NCBI Taxonomy" id="5007"/>
    <lineage>
        <taxon>Eukaryota</taxon>
        <taxon>Fungi</taxon>
        <taxon>Dikarya</taxon>
        <taxon>Ascomycota</taxon>
        <taxon>Saccharomycotina</taxon>
        <taxon>Pichiomycetes</taxon>
        <taxon>Pichiales</taxon>
        <taxon>Pichiaceae</taxon>
        <taxon>Brettanomyces</taxon>
    </lineage>
</organism>
<dbReference type="CDD" id="cd07067">
    <property type="entry name" value="HP_PGM_like"/>
    <property type="match status" value="1"/>
</dbReference>
<dbReference type="PANTHER" id="PTHR16469:SF51">
    <property type="entry name" value="TRANSCRIPTION FACTOR TAU 55 KDA SUBUNIT"/>
    <property type="match status" value="1"/>
</dbReference>
<feature type="region of interest" description="Disordered" evidence="1">
    <location>
        <begin position="530"/>
        <end position="594"/>
    </location>
</feature>
<dbReference type="InterPro" id="IPR019481">
    <property type="entry name" value="TFIIIC_triple_barrel"/>
</dbReference>
<evidence type="ECO:0000256" key="1">
    <source>
        <dbReference type="SAM" id="MobiDB-lite"/>
    </source>
</evidence>
<reference evidence="3" key="2">
    <citation type="journal article" name="BMC Genomics">
        <title>New genome assemblies reveal patterns of domestication and adaptation across Brettanomyces (Dekkera) species.</title>
        <authorList>
            <person name="Roach M.J."/>
            <person name="Borneman A.R."/>
        </authorList>
    </citation>
    <scope>NUCLEOTIDE SEQUENCE</scope>
    <source>
        <strain evidence="3">UCD 2041</strain>
    </source>
</reference>
<dbReference type="InterPro" id="IPR029033">
    <property type="entry name" value="His_PPase_superfam"/>
</dbReference>